<dbReference type="Pfam" id="PF01095">
    <property type="entry name" value="Pectinesterase"/>
    <property type="match status" value="1"/>
</dbReference>
<evidence type="ECO:0000256" key="12">
    <source>
        <dbReference type="SAM" id="MobiDB-lite"/>
    </source>
</evidence>
<dbReference type="InterPro" id="IPR035513">
    <property type="entry name" value="Invertase/methylesterase_inhib"/>
</dbReference>
<comment type="similarity">
    <text evidence="3">In the C-terminal section; belongs to the pectinesterase family.</text>
</comment>
<dbReference type="Pfam" id="PF04043">
    <property type="entry name" value="PMEI"/>
    <property type="match status" value="1"/>
</dbReference>
<dbReference type="eggNOG" id="ENOG502QPZF">
    <property type="taxonomic scope" value="Eukaryota"/>
</dbReference>
<dbReference type="OMA" id="KQECIAS"/>
<comment type="function">
    <text evidence="10">Acts in the modification of cell walls via demethylesterification of cell wall pectin.</text>
</comment>
<dbReference type="InterPro" id="IPR018040">
    <property type="entry name" value="Pectinesterase_Tyr_AS"/>
</dbReference>
<dbReference type="InterPro" id="IPR006501">
    <property type="entry name" value="Pectinesterase_inhib_dom"/>
</dbReference>
<organism evidence="15 16">
    <name type="scientific">Brassica oleracea var. oleracea</name>
    <dbReference type="NCBI Taxonomy" id="109376"/>
    <lineage>
        <taxon>Eukaryota</taxon>
        <taxon>Viridiplantae</taxon>
        <taxon>Streptophyta</taxon>
        <taxon>Embryophyta</taxon>
        <taxon>Tracheophyta</taxon>
        <taxon>Spermatophyta</taxon>
        <taxon>Magnoliopsida</taxon>
        <taxon>eudicotyledons</taxon>
        <taxon>Gunneridae</taxon>
        <taxon>Pentapetalae</taxon>
        <taxon>rosids</taxon>
        <taxon>malvids</taxon>
        <taxon>Brassicales</taxon>
        <taxon>Brassicaceae</taxon>
        <taxon>Brassiceae</taxon>
        <taxon>Brassica</taxon>
    </lineage>
</organism>
<evidence type="ECO:0000313" key="16">
    <source>
        <dbReference type="Proteomes" id="UP000032141"/>
    </source>
</evidence>
<keyword evidence="16" id="KW-1185">Reference proteome</keyword>
<feature type="domain" description="Pectinesterase inhibitor" evidence="14">
    <location>
        <begin position="53"/>
        <end position="205"/>
    </location>
</feature>
<evidence type="ECO:0000313" key="15">
    <source>
        <dbReference type="EnsemblPlants" id="Bo8g042230.1"/>
    </source>
</evidence>
<feature type="active site" evidence="11">
    <location>
        <position position="782"/>
    </location>
</feature>
<dbReference type="PANTHER" id="PTHR31707">
    <property type="entry name" value="PECTINESTERASE"/>
    <property type="match status" value="1"/>
</dbReference>
<accession>A0A0D3DM44</accession>
<dbReference type="EC" id="3.1.1.11" evidence="4"/>
<keyword evidence="8" id="KW-0325">Glycoprotein</keyword>
<evidence type="ECO:0000256" key="4">
    <source>
        <dbReference type="ARBA" id="ARBA00013229"/>
    </source>
</evidence>
<feature type="compositionally biased region" description="Polar residues" evidence="12">
    <location>
        <begin position="557"/>
        <end position="575"/>
    </location>
</feature>
<dbReference type="Gramene" id="Bo8g042230.1">
    <property type="protein sequence ID" value="Bo8g042230.1"/>
    <property type="gene ID" value="Bo8g042230"/>
</dbReference>
<feature type="region of interest" description="Disordered" evidence="12">
    <location>
        <begin position="430"/>
        <end position="588"/>
    </location>
</feature>
<feature type="compositionally biased region" description="Polar residues" evidence="12">
    <location>
        <begin position="461"/>
        <end position="483"/>
    </location>
</feature>
<dbReference type="UniPathway" id="UPA00545">
    <property type="reaction ID" value="UER00823"/>
</dbReference>
<evidence type="ECO:0000256" key="2">
    <source>
        <dbReference type="ARBA" id="ARBA00006027"/>
    </source>
</evidence>
<dbReference type="HOGENOM" id="CLU_012243_7_0_1"/>
<proteinExistence type="inferred from homology"/>
<comment type="pathway">
    <text evidence="1">Glycan metabolism; pectin degradation; 2-dehydro-3-deoxy-D-gluconate from pectin: step 1/5.</text>
</comment>
<feature type="chain" id="PRO_5002270485" description="pectinesterase" evidence="13">
    <location>
        <begin position="33"/>
        <end position="942"/>
    </location>
</feature>
<name>A0A0D3DM44_BRAOL</name>
<feature type="compositionally biased region" description="Basic and acidic residues" evidence="12">
    <location>
        <begin position="576"/>
        <end position="585"/>
    </location>
</feature>
<reference evidence="15 16" key="1">
    <citation type="journal article" date="2014" name="Genome Biol.">
        <title>Transcriptome and methylome profiling reveals relics of genome dominance in the mesopolyploid Brassica oleracea.</title>
        <authorList>
            <person name="Parkin I.A."/>
            <person name="Koh C."/>
            <person name="Tang H."/>
            <person name="Robinson S.J."/>
            <person name="Kagale S."/>
            <person name="Clarke W.E."/>
            <person name="Town C.D."/>
            <person name="Nixon J."/>
            <person name="Krishnakumar V."/>
            <person name="Bidwell S.L."/>
            <person name="Denoeud F."/>
            <person name="Belcram H."/>
            <person name="Links M.G."/>
            <person name="Just J."/>
            <person name="Clarke C."/>
            <person name="Bender T."/>
            <person name="Huebert T."/>
            <person name="Mason A.S."/>
            <person name="Pires J.C."/>
            <person name="Barker G."/>
            <person name="Moore J."/>
            <person name="Walley P.G."/>
            <person name="Manoli S."/>
            <person name="Batley J."/>
            <person name="Edwards D."/>
            <person name="Nelson M.N."/>
            <person name="Wang X."/>
            <person name="Paterson A.H."/>
            <person name="King G."/>
            <person name="Bancroft I."/>
            <person name="Chalhoub B."/>
            <person name="Sharpe A.G."/>
        </authorList>
    </citation>
    <scope>NUCLEOTIDE SEQUENCE</scope>
    <source>
        <strain evidence="15 16">cv. TO1000</strain>
    </source>
</reference>
<dbReference type="Gene3D" id="1.20.140.40">
    <property type="entry name" value="Invertase/pectin methylesterase inhibitor family protein"/>
    <property type="match status" value="1"/>
</dbReference>
<evidence type="ECO:0000256" key="1">
    <source>
        <dbReference type="ARBA" id="ARBA00005184"/>
    </source>
</evidence>
<evidence type="ECO:0000256" key="6">
    <source>
        <dbReference type="ARBA" id="ARBA00023085"/>
    </source>
</evidence>
<evidence type="ECO:0000256" key="11">
    <source>
        <dbReference type="PROSITE-ProRule" id="PRU10040"/>
    </source>
</evidence>
<keyword evidence="6" id="KW-0063">Aspartyl esterase</keyword>
<keyword evidence="7" id="KW-1015">Disulfide bond</keyword>
<evidence type="ECO:0000256" key="7">
    <source>
        <dbReference type="ARBA" id="ARBA00023157"/>
    </source>
</evidence>
<dbReference type="GO" id="GO:0004857">
    <property type="term" value="F:enzyme inhibitor activity"/>
    <property type="evidence" value="ECO:0007669"/>
    <property type="project" value="InterPro"/>
</dbReference>
<keyword evidence="5" id="KW-0378">Hydrolase</keyword>
<evidence type="ECO:0000256" key="5">
    <source>
        <dbReference type="ARBA" id="ARBA00022801"/>
    </source>
</evidence>
<evidence type="ECO:0000256" key="13">
    <source>
        <dbReference type="SAM" id="SignalP"/>
    </source>
</evidence>
<evidence type="ECO:0000256" key="3">
    <source>
        <dbReference type="ARBA" id="ARBA00007786"/>
    </source>
</evidence>
<dbReference type="InterPro" id="IPR012334">
    <property type="entry name" value="Pectin_lyas_fold"/>
</dbReference>
<comment type="similarity">
    <text evidence="2">In the N-terminal section; belongs to the PMEI family.</text>
</comment>
<dbReference type="FunFam" id="1.20.140.40:FF:000001">
    <property type="entry name" value="Pectinesterase"/>
    <property type="match status" value="1"/>
</dbReference>
<dbReference type="PROSITE" id="PS00800">
    <property type="entry name" value="PECTINESTERASE_1"/>
    <property type="match status" value="1"/>
</dbReference>
<evidence type="ECO:0000256" key="10">
    <source>
        <dbReference type="ARBA" id="ARBA00057335"/>
    </source>
</evidence>
<dbReference type="STRING" id="109376.A0A0D3DM44"/>
<dbReference type="GO" id="GO:0030599">
    <property type="term" value="F:pectinesterase activity"/>
    <property type="evidence" value="ECO:0007669"/>
    <property type="project" value="UniProtKB-EC"/>
</dbReference>
<dbReference type="PROSITE" id="PS00503">
    <property type="entry name" value="PECTINESTERASE_2"/>
    <property type="match status" value="1"/>
</dbReference>
<evidence type="ECO:0000256" key="8">
    <source>
        <dbReference type="ARBA" id="ARBA00023180"/>
    </source>
</evidence>
<dbReference type="GO" id="GO:0042545">
    <property type="term" value="P:cell wall modification"/>
    <property type="evidence" value="ECO:0007669"/>
    <property type="project" value="InterPro"/>
</dbReference>
<dbReference type="CDD" id="cd15798">
    <property type="entry name" value="PMEI-like_3"/>
    <property type="match status" value="1"/>
</dbReference>
<dbReference type="InterPro" id="IPR033131">
    <property type="entry name" value="Pectinesterase_Asp_AS"/>
</dbReference>
<comment type="catalytic activity">
    <reaction evidence="9">
        <text>[(1-&gt;4)-alpha-D-galacturonosyl methyl ester](n) + n H2O = [(1-&gt;4)-alpha-D-galacturonosyl](n) + n methanol + n H(+)</text>
        <dbReference type="Rhea" id="RHEA:22380"/>
        <dbReference type="Rhea" id="RHEA-COMP:14570"/>
        <dbReference type="Rhea" id="RHEA-COMP:14573"/>
        <dbReference type="ChEBI" id="CHEBI:15377"/>
        <dbReference type="ChEBI" id="CHEBI:15378"/>
        <dbReference type="ChEBI" id="CHEBI:17790"/>
        <dbReference type="ChEBI" id="CHEBI:140522"/>
        <dbReference type="ChEBI" id="CHEBI:140523"/>
        <dbReference type="EC" id="3.1.1.11"/>
    </reaction>
</comment>
<evidence type="ECO:0000256" key="9">
    <source>
        <dbReference type="ARBA" id="ARBA00047928"/>
    </source>
</evidence>
<dbReference type="GO" id="GO:0045490">
    <property type="term" value="P:pectin catabolic process"/>
    <property type="evidence" value="ECO:0007669"/>
    <property type="project" value="UniProtKB-UniPathway"/>
</dbReference>
<keyword evidence="13" id="KW-0732">Signal</keyword>
<dbReference type="InterPro" id="IPR000070">
    <property type="entry name" value="Pectinesterase_cat"/>
</dbReference>
<sequence length="942" mass="106352">MRNGWNDSSKMKGFAFLGITSLFMTMALCAEADEGSSPSLKTEEIHRGSKLMITKTAVSIICSSTDYKQECIASLETVKSPDPRNLIRAAFDLAIISIRSGINRGMTDIESRADADVRTRDALNSCWELMDFAIDDLLKTRDTFKGFLFTRLSDFIDDLLVWLSGSVTYQQTCIDGFEGIDSIAAEIMEMVMRKGQHLTSNGLAIASNLDALLKIFRIPIPFLRKNFQHETNFIGFYTQGGVQYNWNRAKIFTEKEVMNFTSQRFSSPSTCEYPTLEEDSSSIKERSEAKPIIGVKRSLSAFQKAQDQEKWPRKLGVMINSPEPAKPTSSMESLQPIQLGSTQSYLWEPRDHINQSGGIPEVLSCTRTQEISRFNGESLKSNRSYFWKDWTIFRTETEPNRSISGRFRFGYSVMDKNPRPRKQAARLMNAFSSPGSGGLGIFGSDSPEEQPVGSPEGSPQMGDSSDNQQLDSSEVSPQMGDSSENQRLDSSKDSPPQNLNGSKKRPLDSSENQPMDSSENQPMDSSENQSLDSSKYSPHNLDPSKNQQPDLSESRPSDSYTTQQLDSSRNQPLDSSESRPLDPLRKLNPLQALNPFGKLEDRHLSEEGGFPRWVTTHSRRLLAARGRRISANVVVAKDGSGKCKTIEQALAMVPMKNRRKFVIYIKQGVYKEKIEVTKKMKNVMFVGDGPTKTIITGNVAFLPDRIGTYRTSTFAVNGDYFMAKDIGFENTAGAARHQAVALRVSADFAVFFNCHMAGYQDTLYVHTHRQFYRDCRISGTIDFVFGDAKAVFQNCEFVIRRPMDNQQCIVTAQGRKDRRETTGIVIHNSRITGDATYRPVKDKNRAFLGRPWKEYSRTIIMNTDIDDVIDPEGWLKWNETFALKTLFYSEYRNRGRGSGQARRVRWRGIQRISARQARGFAPGEFLRGNAWITKRRIPYNAY</sequence>
<protein>
    <recommendedName>
        <fullName evidence="4">pectinesterase</fullName>
        <ecNumber evidence="4">3.1.1.11</ecNumber>
    </recommendedName>
</protein>
<dbReference type="EnsemblPlants" id="Bo8g042230.1">
    <property type="protein sequence ID" value="Bo8g042230.1"/>
    <property type="gene ID" value="Bo8g042230"/>
</dbReference>
<dbReference type="FunFam" id="2.160.20.10:FF:000001">
    <property type="entry name" value="Pectinesterase"/>
    <property type="match status" value="1"/>
</dbReference>
<dbReference type="Gene3D" id="2.160.20.10">
    <property type="entry name" value="Single-stranded right-handed beta-helix, Pectin lyase-like"/>
    <property type="match status" value="1"/>
</dbReference>
<dbReference type="Proteomes" id="UP000032141">
    <property type="component" value="Chromosome C8"/>
</dbReference>
<dbReference type="InterPro" id="IPR011050">
    <property type="entry name" value="Pectin_lyase_fold/virulence"/>
</dbReference>
<reference evidence="15" key="2">
    <citation type="submission" date="2015-03" db="UniProtKB">
        <authorList>
            <consortium name="EnsemblPlants"/>
        </authorList>
    </citation>
    <scope>IDENTIFICATION</scope>
</reference>
<dbReference type="SUPFAM" id="SSF101148">
    <property type="entry name" value="Plant invertase/pectin methylesterase inhibitor"/>
    <property type="match status" value="1"/>
</dbReference>
<feature type="compositionally biased region" description="Polar residues" evidence="12">
    <location>
        <begin position="509"/>
        <end position="551"/>
    </location>
</feature>
<feature type="signal peptide" evidence="13">
    <location>
        <begin position="1"/>
        <end position="32"/>
    </location>
</feature>
<dbReference type="AlphaFoldDB" id="A0A0D3DM44"/>
<dbReference type="SMART" id="SM00856">
    <property type="entry name" value="PMEI"/>
    <property type="match status" value="1"/>
</dbReference>
<dbReference type="NCBIfam" id="TIGR01614">
    <property type="entry name" value="PME_inhib"/>
    <property type="match status" value="1"/>
</dbReference>
<evidence type="ECO:0000259" key="14">
    <source>
        <dbReference type="SMART" id="SM00856"/>
    </source>
</evidence>
<dbReference type="SUPFAM" id="SSF51126">
    <property type="entry name" value="Pectin lyase-like"/>
    <property type="match status" value="1"/>
</dbReference>